<dbReference type="CDD" id="cd00211">
    <property type="entry name" value="PTS_IIA_fru"/>
    <property type="match status" value="1"/>
</dbReference>
<gene>
    <name evidence="2" type="ORF">SAMN05421828_10814</name>
</gene>
<dbReference type="InterPro" id="IPR051541">
    <property type="entry name" value="PTS_SugarTrans_NitroReg"/>
</dbReference>
<feature type="domain" description="PTS EIIA type-2" evidence="1">
    <location>
        <begin position="10"/>
        <end position="156"/>
    </location>
</feature>
<evidence type="ECO:0000313" key="3">
    <source>
        <dbReference type="Proteomes" id="UP000186308"/>
    </source>
</evidence>
<dbReference type="Proteomes" id="UP000186308">
    <property type="component" value="Unassembled WGS sequence"/>
</dbReference>
<dbReference type="EMBL" id="FTNE01000008">
    <property type="protein sequence ID" value="SIQ69141.1"/>
    <property type="molecule type" value="Genomic_DNA"/>
</dbReference>
<sequence length="156" mass="16761">MTETITGLADLLDRRALLPGLAAVSQSDVITALGRKLEMIGKVHGSYVGAVLSREGTMPTGLPLDAIHVAIPHTDPIHVISPAVAVATLNTPVTFASMEDPDEWLPVRVVFLLALNDKHRQLAMLQQIAALIQDGPRLTRIVDAPDVDTLWHELAA</sequence>
<dbReference type="Pfam" id="PF00359">
    <property type="entry name" value="PTS_EIIA_2"/>
    <property type="match status" value="1"/>
</dbReference>
<dbReference type="PROSITE" id="PS51094">
    <property type="entry name" value="PTS_EIIA_TYPE_2"/>
    <property type="match status" value="1"/>
</dbReference>
<dbReference type="InterPro" id="IPR016152">
    <property type="entry name" value="PTrfase/Anion_transptr"/>
</dbReference>
<dbReference type="PANTHER" id="PTHR47738:SF3">
    <property type="entry name" value="PHOSPHOTRANSFERASE SYSTEM MANNITOL_FRUCTOSE-SPECIFIC IIA DOMAIN CONTAINING PROTEIN"/>
    <property type="match status" value="1"/>
</dbReference>
<dbReference type="OrthoDB" id="370976at2"/>
<accession>A0A8G2CK47</accession>
<dbReference type="PANTHER" id="PTHR47738">
    <property type="entry name" value="PTS SYSTEM FRUCTOSE-LIKE EIIA COMPONENT-RELATED"/>
    <property type="match status" value="1"/>
</dbReference>
<dbReference type="InterPro" id="IPR002178">
    <property type="entry name" value="PTS_EIIA_type-2_dom"/>
</dbReference>
<keyword evidence="3" id="KW-1185">Reference proteome</keyword>
<dbReference type="Gene3D" id="3.40.930.10">
    <property type="entry name" value="Mannitol-specific EII, Chain A"/>
    <property type="match status" value="1"/>
</dbReference>
<protein>
    <submittedName>
        <fullName evidence="2">PTS system IIA component, Gat family</fullName>
    </submittedName>
</protein>
<name>A0A8G2CK47_ACIRU</name>
<dbReference type="SUPFAM" id="SSF55804">
    <property type="entry name" value="Phoshotransferase/anion transport protein"/>
    <property type="match status" value="1"/>
</dbReference>
<comment type="caution">
    <text evidence="2">The sequence shown here is derived from an EMBL/GenBank/DDBJ whole genome shotgun (WGS) entry which is preliminary data.</text>
</comment>
<dbReference type="RefSeq" id="WP_029310707.1">
    <property type="nucleotide sequence ID" value="NZ_FTNE01000008.1"/>
</dbReference>
<dbReference type="AlphaFoldDB" id="A0A8G2CK47"/>
<evidence type="ECO:0000313" key="2">
    <source>
        <dbReference type="EMBL" id="SIQ69141.1"/>
    </source>
</evidence>
<reference evidence="2 3" key="1">
    <citation type="submission" date="2017-01" db="EMBL/GenBank/DDBJ databases">
        <authorList>
            <person name="Varghese N."/>
            <person name="Submissions S."/>
        </authorList>
    </citation>
    <scope>NUCLEOTIDE SEQUENCE [LARGE SCALE GENOMIC DNA]</scope>
    <source>
        <strain evidence="2 3">ATCC 35905</strain>
    </source>
</reference>
<proteinExistence type="predicted"/>
<evidence type="ECO:0000259" key="1">
    <source>
        <dbReference type="PROSITE" id="PS51094"/>
    </source>
</evidence>
<organism evidence="2 3">
    <name type="scientific">Acidiphilium rubrum</name>
    <dbReference type="NCBI Taxonomy" id="526"/>
    <lineage>
        <taxon>Bacteria</taxon>
        <taxon>Pseudomonadati</taxon>
        <taxon>Pseudomonadota</taxon>
        <taxon>Alphaproteobacteria</taxon>
        <taxon>Acetobacterales</taxon>
        <taxon>Acidocellaceae</taxon>
        <taxon>Acidiphilium</taxon>
    </lineage>
</organism>